<protein>
    <submittedName>
        <fullName evidence="2">Uncharacterized protein</fullName>
    </submittedName>
</protein>
<dbReference type="AlphaFoldDB" id="A0A937FVQ2"/>
<dbReference type="Proteomes" id="UP000614216">
    <property type="component" value="Unassembled WGS sequence"/>
</dbReference>
<evidence type="ECO:0000313" key="2">
    <source>
        <dbReference type="EMBL" id="MBL6445422.1"/>
    </source>
</evidence>
<feature type="signal peptide" evidence="1">
    <location>
        <begin position="1"/>
        <end position="22"/>
    </location>
</feature>
<evidence type="ECO:0000256" key="1">
    <source>
        <dbReference type="SAM" id="SignalP"/>
    </source>
</evidence>
<sequence>MKVFNVLWVPFFVSLFTVNANAYLKSTGIDTLGSQEIKKDTVVSDLMDKVQRTAQDSLKRHSPDLSIDSTKVLDTAHGLQDRVSQASDTAALIDVRDSVISRLHLYEDPMYHMPANMVLPKNDTYKDLERERYKQKVTANTKEELVQNTGQFDKAREEIVEYKNLYDSLVSALKIKGSSKTNSLKGQSLFRRIIIGGNFTIAGSFSLYGHSTFNINCSPTIGYRLNRVFEMGARSIYRSKLPADQCVSKAQEFGEVRGYGVFMSHTAFKGIFGHLEFERMNTTVENQANLESGWHEVFFVGIGRNWEATKWLELQTMLLYNVAYDNADGLYNSPVVFRSGFRLK</sequence>
<reference evidence="2" key="1">
    <citation type="submission" date="2021-01" db="EMBL/GenBank/DDBJ databases">
        <title>Fulvivirga kasyanovii gen. nov., sp nov., a novel member of the phylum Bacteroidetes isolated from seawater in a mussel farm.</title>
        <authorList>
            <person name="Zhao L.-H."/>
            <person name="Wang Z.-J."/>
        </authorList>
    </citation>
    <scope>NUCLEOTIDE SEQUENCE</scope>
    <source>
        <strain evidence="2">29W222</strain>
    </source>
</reference>
<name>A0A937FVQ2_9BACT</name>
<keyword evidence="1" id="KW-0732">Signal</keyword>
<keyword evidence="3" id="KW-1185">Reference proteome</keyword>
<dbReference type="RefSeq" id="WP_202854968.1">
    <property type="nucleotide sequence ID" value="NZ_JAEUGD010000014.1"/>
</dbReference>
<accession>A0A937FVQ2</accession>
<organism evidence="2 3">
    <name type="scientific">Fulvivirga marina</name>
    <dbReference type="NCBI Taxonomy" id="2494733"/>
    <lineage>
        <taxon>Bacteria</taxon>
        <taxon>Pseudomonadati</taxon>
        <taxon>Bacteroidota</taxon>
        <taxon>Cytophagia</taxon>
        <taxon>Cytophagales</taxon>
        <taxon>Fulvivirgaceae</taxon>
        <taxon>Fulvivirga</taxon>
    </lineage>
</organism>
<feature type="chain" id="PRO_5037346137" evidence="1">
    <location>
        <begin position="23"/>
        <end position="344"/>
    </location>
</feature>
<dbReference type="EMBL" id="JAEUGD010000014">
    <property type="protein sequence ID" value="MBL6445422.1"/>
    <property type="molecule type" value="Genomic_DNA"/>
</dbReference>
<proteinExistence type="predicted"/>
<gene>
    <name evidence="2" type="ORF">JMN32_03835</name>
</gene>
<evidence type="ECO:0000313" key="3">
    <source>
        <dbReference type="Proteomes" id="UP000614216"/>
    </source>
</evidence>
<comment type="caution">
    <text evidence="2">The sequence shown here is derived from an EMBL/GenBank/DDBJ whole genome shotgun (WGS) entry which is preliminary data.</text>
</comment>